<dbReference type="PANTHER" id="PTHR47266">
    <property type="entry name" value="ENDONUCLEASE-RELATED"/>
    <property type="match status" value="1"/>
</dbReference>
<dbReference type="SUPFAM" id="SSF53098">
    <property type="entry name" value="Ribonuclease H-like"/>
    <property type="match status" value="1"/>
</dbReference>
<dbReference type="PROSITE" id="PS50994">
    <property type="entry name" value="INTEGRASE"/>
    <property type="match status" value="1"/>
</dbReference>
<reference evidence="2" key="1">
    <citation type="journal article" date="2022" name="Int. J. Mol. Sci.">
        <title>Draft Genome of Tanacetum Coccineum: Genomic Comparison of Closely Related Tanacetum-Family Plants.</title>
        <authorList>
            <person name="Yamashiro T."/>
            <person name="Shiraishi A."/>
            <person name="Nakayama K."/>
            <person name="Satake H."/>
        </authorList>
    </citation>
    <scope>NUCLEOTIDE SEQUENCE</scope>
</reference>
<protein>
    <submittedName>
        <fullName evidence="2">Nucleotidyltransferase, ribonuclease H</fullName>
    </submittedName>
</protein>
<evidence type="ECO:0000313" key="2">
    <source>
        <dbReference type="EMBL" id="GJT89757.1"/>
    </source>
</evidence>
<dbReference type="Gene3D" id="1.10.340.70">
    <property type="match status" value="1"/>
</dbReference>
<dbReference type="InterPro" id="IPR052160">
    <property type="entry name" value="Gypsy_RT_Integrase-like"/>
</dbReference>
<dbReference type="InterPro" id="IPR041588">
    <property type="entry name" value="Integrase_H2C2"/>
</dbReference>
<dbReference type="Proteomes" id="UP001151760">
    <property type="component" value="Unassembled WGS sequence"/>
</dbReference>
<dbReference type="InterPro" id="IPR012337">
    <property type="entry name" value="RNaseH-like_sf"/>
</dbReference>
<gene>
    <name evidence="2" type="ORF">Tco_1078602</name>
</gene>
<organism evidence="2 3">
    <name type="scientific">Tanacetum coccineum</name>
    <dbReference type="NCBI Taxonomy" id="301880"/>
    <lineage>
        <taxon>Eukaryota</taxon>
        <taxon>Viridiplantae</taxon>
        <taxon>Streptophyta</taxon>
        <taxon>Embryophyta</taxon>
        <taxon>Tracheophyta</taxon>
        <taxon>Spermatophyta</taxon>
        <taxon>Magnoliopsida</taxon>
        <taxon>eudicotyledons</taxon>
        <taxon>Gunneridae</taxon>
        <taxon>Pentapetalae</taxon>
        <taxon>asterids</taxon>
        <taxon>campanulids</taxon>
        <taxon>Asterales</taxon>
        <taxon>Asteraceae</taxon>
        <taxon>Asteroideae</taxon>
        <taxon>Anthemideae</taxon>
        <taxon>Anthemidinae</taxon>
        <taxon>Tanacetum</taxon>
    </lineage>
</organism>
<feature type="domain" description="Integrase catalytic" evidence="1">
    <location>
        <begin position="174"/>
        <end position="338"/>
    </location>
</feature>
<name>A0ABQ5HR21_9ASTR</name>
<proteinExistence type="predicted"/>
<keyword evidence="3" id="KW-1185">Reference proteome</keyword>
<dbReference type="Pfam" id="PF17921">
    <property type="entry name" value="Integrase_H2C2"/>
    <property type="match status" value="1"/>
</dbReference>
<reference evidence="2" key="2">
    <citation type="submission" date="2022-01" db="EMBL/GenBank/DDBJ databases">
        <authorList>
            <person name="Yamashiro T."/>
            <person name="Shiraishi A."/>
            <person name="Satake H."/>
            <person name="Nakayama K."/>
        </authorList>
    </citation>
    <scope>NUCLEOTIDE SEQUENCE</scope>
</reference>
<dbReference type="Pfam" id="PF00665">
    <property type="entry name" value="rve"/>
    <property type="match status" value="1"/>
</dbReference>
<dbReference type="InterPro" id="IPR036397">
    <property type="entry name" value="RNaseH_sf"/>
</dbReference>
<accession>A0ABQ5HR21</accession>
<comment type="caution">
    <text evidence="2">The sequence shown here is derived from an EMBL/GenBank/DDBJ whole genome shotgun (WGS) entry which is preliminary data.</text>
</comment>
<dbReference type="EMBL" id="BQNB010019858">
    <property type="protein sequence ID" value="GJT89757.1"/>
    <property type="molecule type" value="Genomic_DNA"/>
</dbReference>
<evidence type="ECO:0000313" key="3">
    <source>
        <dbReference type="Proteomes" id="UP001151760"/>
    </source>
</evidence>
<evidence type="ECO:0000259" key="1">
    <source>
        <dbReference type="PROSITE" id="PS50994"/>
    </source>
</evidence>
<dbReference type="InterPro" id="IPR001584">
    <property type="entry name" value="Integrase_cat-core"/>
</dbReference>
<dbReference type="Gene3D" id="3.30.420.10">
    <property type="entry name" value="Ribonuclease H-like superfamily/Ribonuclease H"/>
    <property type="match status" value="1"/>
</dbReference>
<sequence>MVEIRLWRRWRDGGETKEEWITDGSLMIIPPPFNPSDVIKESFPDESLFEVSKLPWYANIVNYLVVKKLPDYWSKQQRQYFFSQLKYYFWEDPELYKVCADQVVRRCVPDHEHTDILAHCHSYACGGHFGATKTGHKVLQSGFFWPTIFKDAQSFVKACTRCQQVGGISRRDQMPMNPILVVEIFDVWGIDFMGPFPTSHGNVYILVAVDYVSKWVEAEATKTNDHSVVLKFVKKNIFARHGIPKAIISDGGSHFKNFKFGKLLKHYGVNHRIATPYHPQTSGQVEVSNREIKRILEKTVRSDRKDWSLRLDDALWAYRTAFKTPIGMSPYRLVYGKACHLPVEIEHKAEWAIKQVNLDLDKAGNSRKLQLSELDEIRRDAYDSSRIYKEKTKAFHDRHITKKSFLVGQKVWLFNARLKLFPGKLRSKWTGPYVVTQVSPHGAIEIKNMVGGEPFKVNGHRLKPYVVLESDHANTVDVVYLEPFQPSQ</sequence>